<protein>
    <submittedName>
        <fullName evidence="2">Uncharacterized protein</fullName>
    </submittedName>
</protein>
<dbReference type="Proteomes" id="UP000183413">
    <property type="component" value="Unassembled WGS sequence"/>
</dbReference>
<keyword evidence="3" id="KW-1185">Reference proteome</keyword>
<organism evidence="2 3">
    <name type="scientific">Actinomadura madurae</name>
    <dbReference type="NCBI Taxonomy" id="1993"/>
    <lineage>
        <taxon>Bacteria</taxon>
        <taxon>Bacillati</taxon>
        <taxon>Actinomycetota</taxon>
        <taxon>Actinomycetes</taxon>
        <taxon>Streptosporangiales</taxon>
        <taxon>Thermomonosporaceae</taxon>
        <taxon>Actinomadura</taxon>
    </lineage>
</organism>
<sequence>MSAANQGTWGIAPPQEERMSGANQGVWGIVPHKEDA</sequence>
<accession>A0A1I5U660</accession>
<dbReference type="EMBL" id="FOVH01000019">
    <property type="protein sequence ID" value="SFP90752.1"/>
    <property type="molecule type" value="Genomic_DNA"/>
</dbReference>
<gene>
    <name evidence="2" type="ORF">SAMN04489713_11954</name>
</gene>
<dbReference type="InParanoid" id="A0A1I5U660"/>
<feature type="region of interest" description="Disordered" evidence="1">
    <location>
        <begin position="1"/>
        <end position="36"/>
    </location>
</feature>
<proteinExistence type="predicted"/>
<evidence type="ECO:0000256" key="1">
    <source>
        <dbReference type="SAM" id="MobiDB-lite"/>
    </source>
</evidence>
<evidence type="ECO:0000313" key="2">
    <source>
        <dbReference type="EMBL" id="SFP90752.1"/>
    </source>
</evidence>
<reference evidence="2 3" key="1">
    <citation type="submission" date="2016-10" db="EMBL/GenBank/DDBJ databases">
        <authorList>
            <person name="de Groot N.N."/>
        </authorList>
    </citation>
    <scope>NUCLEOTIDE SEQUENCE [LARGE SCALE GENOMIC DNA]</scope>
    <source>
        <strain evidence="2 3">DSM 43067</strain>
    </source>
</reference>
<evidence type="ECO:0000313" key="3">
    <source>
        <dbReference type="Proteomes" id="UP000183413"/>
    </source>
</evidence>
<name>A0A1I5U660_9ACTN</name>
<dbReference type="AlphaFoldDB" id="A0A1I5U660"/>